<dbReference type="PANTHER" id="PTHR12669">
    <property type="entry name" value="EUKARYOTIC TRANSLATION INITIATION FACTOR 4E-BINDING PROTEIN"/>
    <property type="match status" value="1"/>
</dbReference>
<keyword evidence="3" id="KW-0652">Protein synthesis inhibitor</keyword>
<name>A0A6P5LQU5_PHACI</name>
<dbReference type="KEGG" id="pcw:110220928"/>
<accession>A0A6P5LQU5</accession>
<evidence type="ECO:0000256" key="1">
    <source>
        <dbReference type="ARBA" id="ARBA00005480"/>
    </source>
</evidence>
<dbReference type="InterPro" id="IPR008606">
    <property type="entry name" value="EIF4EBP"/>
</dbReference>
<proteinExistence type="inferred from homology"/>
<dbReference type="GO" id="GO:0008190">
    <property type="term" value="F:eukaryotic initiation factor 4E binding"/>
    <property type="evidence" value="ECO:0007669"/>
    <property type="project" value="InterPro"/>
</dbReference>
<dbReference type="GO" id="GO:0045947">
    <property type="term" value="P:negative regulation of translational initiation"/>
    <property type="evidence" value="ECO:0007669"/>
    <property type="project" value="InterPro"/>
</dbReference>
<dbReference type="Pfam" id="PF05456">
    <property type="entry name" value="eIF_4EBP"/>
    <property type="match status" value="1"/>
</dbReference>
<dbReference type="GeneID" id="110220928"/>
<evidence type="ECO:0000256" key="3">
    <source>
        <dbReference type="ARBA" id="ARBA00023193"/>
    </source>
</evidence>
<evidence type="ECO:0000313" key="5">
    <source>
        <dbReference type="RefSeq" id="XP_020860885.1"/>
    </source>
</evidence>
<gene>
    <name evidence="5" type="primary">EIF4EBP3</name>
</gene>
<keyword evidence="2" id="KW-0810">Translation regulation</keyword>
<keyword evidence="5" id="KW-0396">Initiation factor</keyword>
<organism evidence="4 5">
    <name type="scientific">Phascolarctos cinereus</name>
    <name type="common">Koala</name>
    <dbReference type="NCBI Taxonomy" id="38626"/>
    <lineage>
        <taxon>Eukaryota</taxon>
        <taxon>Metazoa</taxon>
        <taxon>Chordata</taxon>
        <taxon>Craniata</taxon>
        <taxon>Vertebrata</taxon>
        <taxon>Euteleostomi</taxon>
        <taxon>Mammalia</taxon>
        <taxon>Metatheria</taxon>
        <taxon>Diprotodontia</taxon>
        <taxon>Phascolarctidae</taxon>
        <taxon>Phascolarctos</taxon>
    </lineage>
</organism>
<dbReference type="PANTHER" id="PTHR12669:SF5">
    <property type="entry name" value="EUKARYOTIC TRANSLATION INITIATION FACTOR 4E-BINDING PROTEIN 3"/>
    <property type="match status" value="1"/>
</dbReference>
<reference evidence="5" key="1">
    <citation type="submission" date="2025-08" db="UniProtKB">
        <authorList>
            <consortium name="RefSeq"/>
        </authorList>
    </citation>
    <scope>IDENTIFICATION</scope>
    <source>
        <tissue evidence="5">Spleen</tissue>
    </source>
</reference>
<keyword evidence="4" id="KW-1185">Reference proteome</keyword>
<keyword evidence="5" id="KW-0648">Protein biosynthesis</keyword>
<dbReference type="FunCoup" id="A0A6P5LQU5">
    <property type="interactions" value="50"/>
</dbReference>
<dbReference type="Proteomes" id="UP000515140">
    <property type="component" value="Unplaced"/>
</dbReference>
<protein>
    <submittedName>
        <fullName evidence="5">Eukaryotic translation initiation factor 4E-binding protein 3</fullName>
    </submittedName>
</protein>
<dbReference type="RefSeq" id="XP_020860885.1">
    <property type="nucleotide sequence ID" value="XM_021005226.1"/>
</dbReference>
<dbReference type="AlphaFoldDB" id="A0A6P5LQU5"/>
<evidence type="ECO:0000313" key="4">
    <source>
        <dbReference type="Proteomes" id="UP000515140"/>
    </source>
</evidence>
<evidence type="ECO:0000256" key="2">
    <source>
        <dbReference type="ARBA" id="ARBA00022845"/>
    </source>
</evidence>
<sequence length="139" mass="15008">MSNLLTPPRVGPASVLLPGAACGWDPAHAGIRTQCPRHQLAMSTSTSCPIPGGRDRLPDCCSTTPGGTLFATTPGGTRIIYDQKFLLECKNSPVNRTPPCYLPQIPGVTAPPQAPLAKLEELKKQKLKRSQMRQFEMDI</sequence>
<comment type="similarity">
    <text evidence="1">Belongs to the eIF4E-binding protein family.</text>
</comment>
<dbReference type="GO" id="GO:0005737">
    <property type="term" value="C:cytoplasm"/>
    <property type="evidence" value="ECO:0007669"/>
    <property type="project" value="TreeGrafter"/>
</dbReference>
<dbReference type="InParanoid" id="A0A6P5LQU5"/>
<dbReference type="CTD" id="8637"/>
<dbReference type="GO" id="GO:0003743">
    <property type="term" value="F:translation initiation factor activity"/>
    <property type="evidence" value="ECO:0007669"/>
    <property type="project" value="UniProtKB-KW"/>
</dbReference>